<dbReference type="GO" id="GO:0036435">
    <property type="term" value="F:K48-linked polyubiquitin modification-dependent protein binding"/>
    <property type="evidence" value="ECO:0007669"/>
    <property type="project" value="TreeGrafter"/>
</dbReference>
<dbReference type="GO" id="GO:0071797">
    <property type="term" value="C:LUBAC complex"/>
    <property type="evidence" value="ECO:0007669"/>
    <property type="project" value="InterPro"/>
</dbReference>
<dbReference type="SUPFAM" id="SSF143503">
    <property type="entry name" value="PUG domain-like"/>
    <property type="match status" value="1"/>
</dbReference>
<reference evidence="9" key="1">
    <citation type="submission" date="2022-03" db="EMBL/GenBank/DDBJ databases">
        <authorList>
            <person name="Martin C."/>
        </authorList>
    </citation>
    <scope>NUCLEOTIDE SEQUENCE</scope>
</reference>
<dbReference type="InterPro" id="IPR001876">
    <property type="entry name" value="Znf_RanBP2"/>
</dbReference>
<keyword evidence="3" id="KW-0479">Metal-binding</keyword>
<dbReference type="GO" id="GO:1990450">
    <property type="term" value="F:linear polyubiquitin binding"/>
    <property type="evidence" value="ECO:0007669"/>
    <property type="project" value="TreeGrafter"/>
</dbReference>
<dbReference type="InterPro" id="IPR036339">
    <property type="entry name" value="PUB-like_dom_sf"/>
</dbReference>
<feature type="compositionally biased region" description="Polar residues" evidence="8">
    <location>
        <begin position="463"/>
        <end position="475"/>
    </location>
</feature>
<evidence type="ECO:0000256" key="3">
    <source>
        <dbReference type="ARBA" id="ARBA00022723"/>
    </source>
</evidence>
<comment type="similarity">
    <text evidence="1">Belongs to the RBR family.</text>
</comment>
<gene>
    <name evidence="9" type="ORF">OFUS_LOCUS6664</name>
</gene>
<evidence type="ECO:0000256" key="1">
    <source>
        <dbReference type="ARBA" id="ARBA00008278"/>
    </source>
</evidence>
<feature type="compositionally biased region" description="Polar residues" evidence="8">
    <location>
        <begin position="779"/>
        <end position="867"/>
    </location>
</feature>
<dbReference type="InterPro" id="IPR047540">
    <property type="entry name" value="BRcat_RBR_RNF31-like"/>
</dbReference>
<feature type="compositionally biased region" description="Polar residues" evidence="8">
    <location>
        <begin position="593"/>
        <end position="612"/>
    </location>
</feature>
<dbReference type="InterPro" id="IPR044066">
    <property type="entry name" value="TRIAD_supradom"/>
</dbReference>
<dbReference type="SUPFAM" id="SSF57850">
    <property type="entry name" value="RING/U-box"/>
    <property type="match status" value="3"/>
</dbReference>
<feature type="compositionally biased region" description="Polar residues" evidence="8">
    <location>
        <begin position="639"/>
        <end position="683"/>
    </location>
</feature>
<dbReference type="InterPro" id="IPR026254">
    <property type="entry name" value="RNF31-like"/>
</dbReference>
<dbReference type="Pfam" id="PF18091">
    <property type="entry name" value="E3_UbLigase_RBR"/>
    <property type="match status" value="1"/>
</dbReference>
<dbReference type="Pfam" id="PF16678">
    <property type="entry name" value="UBA_HOIP"/>
    <property type="match status" value="1"/>
</dbReference>
<feature type="region of interest" description="Disordered" evidence="8">
    <location>
        <begin position="425"/>
        <end position="503"/>
    </location>
</feature>
<feature type="compositionally biased region" description="Polar residues" evidence="8">
    <location>
        <begin position="434"/>
        <end position="452"/>
    </location>
</feature>
<dbReference type="PROSITE" id="PS51873">
    <property type="entry name" value="TRIAD"/>
    <property type="match status" value="1"/>
</dbReference>
<dbReference type="Gene3D" id="1.10.8.10">
    <property type="entry name" value="DNA helicase RuvA subunit, C-terminal domain"/>
    <property type="match status" value="1"/>
</dbReference>
<feature type="region of interest" description="Disordered" evidence="8">
    <location>
        <begin position="250"/>
        <end position="298"/>
    </location>
</feature>
<dbReference type="CDD" id="cd19815">
    <property type="entry name" value="Bbox1_HOIP"/>
    <property type="match status" value="1"/>
</dbReference>
<dbReference type="GO" id="GO:0070530">
    <property type="term" value="F:K63-linked polyubiquitin modification-dependent protein binding"/>
    <property type="evidence" value="ECO:0007669"/>
    <property type="project" value="TreeGrafter"/>
</dbReference>
<dbReference type="Gene3D" id="3.30.40.10">
    <property type="entry name" value="Zinc/RING finger domain, C3HC4 (zinc finger)"/>
    <property type="match status" value="1"/>
</dbReference>
<accession>A0A8J1Y902</accession>
<dbReference type="GO" id="GO:0061630">
    <property type="term" value="F:ubiquitin protein ligase activity"/>
    <property type="evidence" value="ECO:0007669"/>
    <property type="project" value="TreeGrafter"/>
</dbReference>
<dbReference type="InterPro" id="IPR002867">
    <property type="entry name" value="IBR_dom"/>
</dbReference>
<feature type="region of interest" description="Disordered" evidence="8">
    <location>
        <begin position="552"/>
        <end position="683"/>
    </location>
</feature>
<name>A0A8J1Y902_OWEFU</name>
<dbReference type="CDD" id="cd20351">
    <property type="entry name" value="Rcat_RBR_HOIP"/>
    <property type="match status" value="1"/>
</dbReference>
<dbReference type="GO" id="GO:0008270">
    <property type="term" value="F:zinc ion binding"/>
    <property type="evidence" value="ECO:0007669"/>
    <property type="project" value="UniProtKB-KW"/>
</dbReference>
<dbReference type="CDD" id="cd20337">
    <property type="entry name" value="BRcat_RBR_HOIP"/>
    <property type="match status" value="1"/>
</dbReference>
<dbReference type="Pfam" id="PF01485">
    <property type="entry name" value="IBR"/>
    <property type="match status" value="1"/>
</dbReference>
<evidence type="ECO:0000256" key="5">
    <source>
        <dbReference type="ARBA" id="ARBA00022771"/>
    </source>
</evidence>
<feature type="region of interest" description="Disordered" evidence="8">
    <location>
        <begin position="397"/>
        <end position="416"/>
    </location>
</feature>
<dbReference type="SMART" id="SM00647">
    <property type="entry name" value="IBR"/>
    <property type="match status" value="2"/>
</dbReference>
<keyword evidence="10" id="KW-1185">Reference proteome</keyword>
<feature type="compositionally biased region" description="Polar residues" evidence="8">
    <location>
        <begin position="570"/>
        <end position="585"/>
    </location>
</feature>
<dbReference type="PANTHER" id="PTHR16004:SF2">
    <property type="entry name" value="E3 UBIQUITIN-PROTEIN LIGASE LUBEL"/>
    <property type="match status" value="1"/>
</dbReference>
<dbReference type="PANTHER" id="PTHR16004">
    <property type="entry name" value="RING FINGER PROTEIN 31-RELATED"/>
    <property type="match status" value="1"/>
</dbReference>
<organism evidence="9 10">
    <name type="scientific">Owenia fusiformis</name>
    <name type="common">Polychaete worm</name>
    <dbReference type="NCBI Taxonomy" id="6347"/>
    <lineage>
        <taxon>Eukaryota</taxon>
        <taxon>Metazoa</taxon>
        <taxon>Spiralia</taxon>
        <taxon>Lophotrochozoa</taxon>
        <taxon>Annelida</taxon>
        <taxon>Polychaeta</taxon>
        <taxon>Sedentaria</taxon>
        <taxon>Canalipalpata</taxon>
        <taxon>Sabellida</taxon>
        <taxon>Oweniida</taxon>
        <taxon>Oweniidae</taxon>
        <taxon>Owenia</taxon>
    </lineage>
</organism>
<feature type="region of interest" description="Disordered" evidence="8">
    <location>
        <begin position="976"/>
        <end position="1018"/>
    </location>
</feature>
<dbReference type="InterPro" id="IPR001841">
    <property type="entry name" value="Znf_RING"/>
</dbReference>
<dbReference type="PROSITE" id="PS01358">
    <property type="entry name" value="ZF_RANBP2_1"/>
    <property type="match status" value="1"/>
</dbReference>
<feature type="region of interest" description="Disordered" evidence="8">
    <location>
        <begin position="700"/>
        <end position="727"/>
    </location>
</feature>
<evidence type="ECO:0000313" key="10">
    <source>
        <dbReference type="Proteomes" id="UP000749559"/>
    </source>
</evidence>
<keyword evidence="2" id="KW-0808">Transferase</keyword>
<dbReference type="Gene3D" id="1.20.58.2190">
    <property type="match status" value="1"/>
</dbReference>
<evidence type="ECO:0000256" key="4">
    <source>
        <dbReference type="ARBA" id="ARBA00022737"/>
    </source>
</evidence>
<dbReference type="SMART" id="SM00547">
    <property type="entry name" value="ZnF_RBZ"/>
    <property type="match status" value="2"/>
</dbReference>
<keyword evidence="6" id="KW-0833">Ubl conjugation pathway</keyword>
<sequence length="1717" mass="191609">MTESTIIPTRLRMDPIASDFVSPSSEVVSPLSPSQHFQYSQSQAPTSLYLSNDDQQRVVAAQIRRAKVRLQEAVVKGNKELCKKECTGLLAIDVPLHVKYDKLQVKDLLRDNSKLAESVDATLSALGAGITILEKYAKNLLKPLTQRPSVWRTVKFSNEIFRQRVANIKGSVEIIRTLGYTVELPDGLTYPEGIEPDHDIILRLTTELVMLQNELTAYRTGNHPHANVLEAHLLQLDTSDTGVKQADIQLQSIPVNPTGAPLPTDSKQTEVKDTAGDGDEAKSSSDDEFCSLPPDATDAPTSSEMCHVCGETSVAVKCENCEHETNSFCNNCDNVWHKNPKRQSHKRTPLYGDILEKSDYHQSETIRVIPGKSSAAVSTSNSPTLLSTDEQLKFLRQQQQQNWQKSKEKVSAPHNASDLADDVIKKPVHHPPGVTTQQSHGFASSSSVSTHSKPGDSRGDTVGPQSLLNYNSQTGRPHYTLISGSKPSITRRMTPERSPTPTGQMNVGPCPKCYAMINYSENRCSQCNAQISEDFKLKVKKEDLVPGMQHATPKHLGPQGDVLMLDPNAPNLTLPKQSLSPNPSLQYPMPNSPDYNQHLYPQQQSPNIPVSSNRQLLQQYRPPPPPSSTLPNLYPPQTIIPNTPGSDTMLPHTQQPVIYPPQTISSNHPDSTIVPSNSSRQIPDTSFEHVFSNADPHLQQSSVISKSESPKEVSQSHQRRSSSSGGKEGYTCEWQCEHCTFLNDPGTRVCSVCDKTSDKPILLNQEELQRTPLGDVLHHSQSTPSNLSGTMQHHSPPNLSDSNMLHQSPNLSATLPHQSSPNLSATTLPHHSPNMSATLPFQSSPNLSATTLPHHSPNMSATLPFQSSPNLSATTLPHHSPNMSATLPYQSPPNVSAATMPHKSTTDVSIGRRFIEDQDKVYLEKKEAHRQYQLKLKAERQMATNATAMKSNVNPPQQISGPQTLNVLPRIEQTALAQPTSEPQGGTQHISPPQPSLISNMKTPQQPLNSDVQPQQPSQSFVNMRSHIVEGDRVEQAIEAIHEVQPPENPSQTIGENTLGQGRSLMDIVGASPQQFLPQVGQSGKSDTIKKALEKIEAKKHQEDMIISGQKLIRLIRAADVSDFSLEEMEIAIEISEKEDPINWLHKFWDNMIETVITMATIQDGGEFGEVSYIEARMALGECRGRIQDTVDYCRASREKKVAELIKMTASSREDVLDSLLQNGGDVADSALSLHRQSLIQFQDHIWADVEEHAEAMIQGDIQVIMNSQEIMESLKNVNIDAERRTREILVEGRLKSWEEAESVMKILEIGDEEMNVTLEDIIEAVKTNSGDVYGTLDYLKQECEICYETFPMHYIRSMILCTCSICTSCMKQYMEQNIRESPAKNFVCPVCQVPDIENNPQADNHFQMLNLMLGQLVEEDVLDLFQRKLRDWNIQKEPNFRWCASCECGFIFNPQNPGQLKMVCPDCNKHTCFKCKKIWEPQHHGITCEEFAKWKADNDPEHQAAGLAKHLQENGIDCPRCNFRYALARGGCMHFTCNQCKHEFCSGCSKPFIRGDNCKELASCAKAGMHCHHPRDCLYYLRDYDVKTLQQLLMEKNVKYNTEPAAGAENTGKCGTMEQKDIADGLKDELCGREVPPKYAGLCSLHYKEYLVTLINNNSIDPIEKMNEEELLILLQRNGKQALKRKENEALPRYKERLIDHIKEVIPLPKRAQRNL</sequence>
<evidence type="ECO:0000256" key="7">
    <source>
        <dbReference type="ARBA" id="ARBA00022833"/>
    </source>
</evidence>
<dbReference type="Proteomes" id="UP000749559">
    <property type="component" value="Unassembled WGS sequence"/>
</dbReference>
<dbReference type="Pfam" id="PF22191">
    <property type="entry name" value="IBR_1"/>
    <property type="match status" value="1"/>
</dbReference>
<evidence type="ECO:0000256" key="6">
    <source>
        <dbReference type="ARBA" id="ARBA00022786"/>
    </source>
</evidence>
<keyword evidence="4" id="KW-0677">Repeat</keyword>
<dbReference type="InterPro" id="IPR041031">
    <property type="entry name" value="RNF31_C"/>
</dbReference>
<dbReference type="InterPro" id="IPR013083">
    <property type="entry name" value="Znf_RING/FYVE/PHD"/>
</dbReference>
<proteinExistence type="inferred from homology"/>
<evidence type="ECO:0000313" key="9">
    <source>
        <dbReference type="EMBL" id="CAH1779905.1"/>
    </source>
</evidence>
<dbReference type="InterPro" id="IPR047543">
    <property type="entry name" value="Bbox1_RNF31-like"/>
</dbReference>
<dbReference type="InterPro" id="IPR047542">
    <property type="entry name" value="Rcat_RBR_RNF31-like"/>
</dbReference>
<dbReference type="SMART" id="SM00184">
    <property type="entry name" value="RING"/>
    <property type="match status" value="3"/>
</dbReference>
<evidence type="ECO:0000256" key="8">
    <source>
        <dbReference type="SAM" id="MobiDB-lite"/>
    </source>
</evidence>
<dbReference type="InterPro" id="IPR032065">
    <property type="entry name" value="RNF31-UBA"/>
</dbReference>
<keyword evidence="7" id="KW-0862">Zinc</keyword>
<dbReference type="OrthoDB" id="9978677at2759"/>
<comment type="caution">
    <text evidence="9">The sequence shown here is derived from an EMBL/GenBank/DDBJ whole genome shotgun (WGS) entry which is preliminary data.</text>
</comment>
<dbReference type="PROSITE" id="PS50199">
    <property type="entry name" value="ZF_RANBP2_2"/>
    <property type="match status" value="1"/>
</dbReference>
<dbReference type="EMBL" id="CAIIXF020000003">
    <property type="protein sequence ID" value="CAH1779905.1"/>
    <property type="molecule type" value="Genomic_DNA"/>
</dbReference>
<feature type="compositionally biased region" description="Basic and acidic residues" evidence="8">
    <location>
        <begin position="267"/>
        <end position="285"/>
    </location>
</feature>
<evidence type="ECO:0000256" key="2">
    <source>
        <dbReference type="ARBA" id="ARBA00022679"/>
    </source>
</evidence>
<dbReference type="GO" id="GO:0097039">
    <property type="term" value="P:protein linear polyubiquitination"/>
    <property type="evidence" value="ECO:0007669"/>
    <property type="project" value="TreeGrafter"/>
</dbReference>
<dbReference type="Gene3D" id="6.10.140.1100">
    <property type="match status" value="1"/>
</dbReference>
<feature type="region of interest" description="Disordered" evidence="8">
    <location>
        <begin position="776"/>
        <end position="867"/>
    </location>
</feature>
<dbReference type="PROSITE" id="PS50089">
    <property type="entry name" value="ZF_RING_2"/>
    <property type="match status" value="1"/>
</dbReference>
<protein>
    <submittedName>
        <fullName evidence="9">Uncharacterized protein</fullName>
    </submittedName>
</protein>
<keyword evidence="5" id="KW-0863">Zinc-finger</keyword>